<dbReference type="SUPFAM" id="SSF56672">
    <property type="entry name" value="DNA/RNA polymerases"/>
    <property type="match status" value="1"/>
</dbReference>
<dbReference type="InterPro" id="IPR021109">
    <property type="entry name" value="Peptidase_aspartic_dom_sf"/>
</dbReference>
<dbReference type="PANTHER" id="PTHR47331:SF4">
    <property type="entry name" value="PEPTIDASE S1 DOMAIN-CONTAINING PROTEIN"/>
    <property type="match status" value="1"/>
</dbReference>
<protein>
    <recommendedName>
        <fullName evidence="3">Peptidase A2 domain-containing protein</fullName>
    </recommendedName>
</protein>
<dbReference type="EMBL" id="JACEFF010000750">
    <property type="protein sequence ID" value="KAH9631741.1"/>
    <property type="molecule type" value="Genomic_DNA"/>
</dbReference>
<dbReference type="Pfam" id="PF03564">
    <property type="entry name" value="DUF1759"/>
    <property type="match status" value="1"/>
</dbReference>
<evidence type="ECO:0000256" key="1">
    <source>
        <dbReference type="ARBA" id="ARBA00022801"/>
    </source>
</evidence>
<keyword evidence="1" id="KW-0378">Hydrolase</keyword>
<organism evidence="4 5">
    <name type="scientific">Spodoptera exigua</name>
    <name type="common">Beet armyworm</name>
    <name type="synonym">Noctua fulgens</name>
    <dbReference type="NCBI Taxonomy" id="7107"/>
    <lineage>
        <taxon>Eukaryota</taxon>
        <taxon>Metazoa</taxon>
        <taxon>Ecdysozoa</taxon>
        <taxon>Arthropoda</taxon>
        <taxon>Hexapoda</taxon>
        <taxon>Insecta</taxon>
        <taxon>Pterygota</taxon>
        <taxon>Neoptera</taxon>
        <taxon>Endopterygota</taxon>
        <taxon>Lepidoptera</taxon>
        <taxon>Glossata</taxon>
        <taxon>Ditrysia</taxon>
        <taxon>Noctuoidea</taxon>
        <taxon>Noctuidae</taxon>
        <taxon>Amphipyrinae</taxon>
        <taxon>Spodoptera</taxon>
    </lineage>
</organism>
<evidence type="ECO:0000259" key="3">
    <source>
        <dbReference type="PROSITE" id="PS50175"/>
    </source>
</evidence>
<feature type="domain" description="Peptidase A2" evidence="3">
    <location>
        <begin position="507"/>
        <end position="544"/>
    </location>
</feature>
<dbReference type="Pfam" id="PF13650">
    <property type="entry name" value="Asp_protease_2"/>
    <property type="match status" value="1"/>
</dbReference>
<sequence length="1482" mass="168178">MSFVPKRTVRKLSRSKLKHFEVESYTSQHLPVLRRKRTIALNRLLKALEVGNLARSDDAHTDLFLSYCEQLDKWTSEFEHAHWSIIGVLESSDQEGDDEDETQTRFDDIYFQIMSIRRQLNKSILNSSEISHQANASSSSLVRVRLPKIQLPAFSGNIKQWPEFIDTFNALIHDSPSLRDVEKFHYLVSSLSGDPLSLIRTFPITGGHYSDAYAALVARYQDKRDLAYTCWRDVLNVNFKLQSATDFRATLDSIDENLSILKRLKLPIQHWDFTLVYHLLSKLDSKIRREFEEKCGHTEFHTFTELKQFLHSKCEALIRDNHFSDASKSPQASTNKSAKRPSSSYTLLADSSVTSNKINFPSNKQTNPESSNQNNSQNNKSFKCSFCSSNHSITKCKTFLDKTAEERMSVAVEKKWCFNCLKSSHQIKECKSVFRCVKCKHKHHTLLHTDRGVANKIQSGGTESDSVALLAKDSNSTLVSKSSSNSTVLLATAIVQIQDSNGQLHSFRALFDTGSQNNFITKNAAQCLNLKPTSCETNINGLGGIAASIIGLVNCSIASKNQRLFNVDLHVISNICGDQPIARLNTVGWSHIHSLPLADPGFDVPGPIDILLGADVFADSLLNQRIKGAVNQPVAFNSVFGWLLLGRTSLVTSSLLQFSSKPDNELCTLVQRFWEIDSIPKASSLTPDEIACEQIYSSEYGRDSSGRQVLIADDQRDYQRILWRTGPEQCLQEFKLNTVTYGVSSAPYLACRTIQQLAEDEGTNFPLAQQILRSDIYVDDVVTGFATLDLALEANSQIINLFKRGHFQLRKWASNEPQLLSDLPPEECLLDPKSFSDEQPSTIKVLGLKWDPASDAFLFDVRSSNRSCTKRNILSEIARVFDPLGFLSPLTIKAKVLLQKLWLLGVSWDIACVWKAFCDQLSIIQDLKVPRCLTARRVQAYELHGFCDSSELAYGAVLYMRILFTDDTIQVLPLCAKARVAPIKKLSLPRLELCAAVVLADLVKFVLDTYNNKMSINSTHLWSDSTVVLSWLRSHSSRWNTFVANRVSAIQDVVVLWHHVASADNPADVCSRGQLPHDLLQNTLWWSGPSWLSQTFNHWPNNSKFPILNDAEESEVRIEERRSVVLVTEPVLSNPQTPIDYLLKRYSSLDKIIRIISYMRRFLLNPNNRNVGEFTTEIENYKSLLSIVKFVQSTSFADEIQQLQSNQPLPKPLRKLNPFLDEEGILRVGGRISRAGIEYDQRHPALLPCDHPFTFKLIESIHRRHCHTGYNTTHFLILQRFWVLSAKRAIRKYSTDLRVFAQKYLNKLGKTVYSLKDNMPGVDWARNFMIRHKAEISNRNASNITSDRAKISPAIIDEFFSHYENTIEGVSPDCIINYDETNLTDDPGHKKYLFKRGCKYPETVINTTKTSISLMFTGTADGQLLPIYVVYKADHLWDQWLEGGPEGTRYNRSKSGWFDSTCFEDWFNTIIVPYARRKLAEK</sequence>
<dbReference type="GO" id="GO:0071897">
    <property type="term" value="P:DNA biosynthetic process"/>
    <property type="evidence" value="ECO:0007669"/>
    <property type="project" value="UniProtKB-ARBA"/>
</dbReference>
<evidence type="ECO:0000313" key="4">
    <source>
        <dbReference type="EMBL" id="KAH9631741.1"/>
    </source>
</evidence>
<dbReference type="PANTHER" id="PTHR47331">
    <property type="entry name" value="PHD-TYPE DOMAIN-CONTAINING PROTEIN"/>
    <property type="match status" value="1"/>
</dbReference>
<feature type="compositionally biased region" description="Polar residues" evidence="2">
    <location>
        <begin position="356"/>
        <end position="369"/>
    </location>
</feature>
<name>A0A922SB59_SPOEX</name>
<dbReference type="InterPro" id="IPR008042">
    <property type="entry name" value="Retrotrans_Pao"/>
</dbReference>
<dbReference type="Gene3D" id="2.40.70.10">
    <property type="entry name" value="Acid Proteases"/>
    <property type="match status" value="1"/>
</dbReference>
<dbReference type="InterPro" id="IPR043502">
    <property type="entry name" value="DNA/RNA_pol_sf"/>
</dbReference>
<proteinExistence type="predicted"/>
<feature type="region of interest" description="Disordered" evidence="2">
    <location>
        <begin position="356"/>
        <end position="377"/>
    </location>
</feature>
<evidence type="ECO:0000313" key="5">
    <source>
        <dbReference type="Proteomes" id="UP000814243"/>
    </source>
</evidence>
<dbReference type="PROSITE" id="PS50175">
    <property type="entry name" value="ASP_PROT_RETROV"/>
    <property type="match status" value="1"/>
</dbReference>
<dbReference type="InterPro" id="IPR005312">
    <property type="entry name" value="DUF1759"/>
</dbReference>
<dbReference type="InterPro" id="IPR001995">
    <property type="entry name" value="Peptidase_A2_cat"/>
</dbReference>
<dbReference type="GO" id="GO:0006508">
    <property type="term" value="P:proteolysis"/>
    <property type="evidence" value="ECO:0007669"/>
    <property type="project" value="InterPro"/>
</dbReference>
<reference evidence="4" key="1">
    <citation type="journal article" date="2021" name="G3 (Bethesda)">
        <title>Genome and transcriptome analysis of the beet armyworm Spodoptera exigua reveals targets for pest control. .</title>
        <authorList>
            <person name="Simon S."/>
            <person name="Breeschoten T."/>
            <person name="Jansen H.J."/>
            <person name="Dirks R.P."/>
            <person name="Schranz M.E."/>
            <person name="Ros V.I.D."/>
        </authorList>
    </citation>
    <scope>NUCLEOTIDE SEQUENCE</scope>
    <source>
        <strain evidence="4">TB_SE_WUR_2020</strain>
    </source>
</reference>
<accession>A0A922SB59</accession>
<comment type="caution">
    <text evidence="4">The sequence shown here is derived from an EMBL/GenBank/DDBJ whole genome shotgun (WGS) entry which is preliminary data.</text>
</comment>
<dbReference type="GO" id="GO:0004190">
    <property type="term" value="F:aspartic-type endopeptidase activity"/>
    <property type="evidence" value="ECO:0007669"/>
    <property type="project" value="InterPro"/>
</dbReference>
<evidence type="ECO:0000256" key="2">
    <source>
        <dbReference type="SAM" id="MobiDB-lite"/>
    </source>
</evidence>
<gene>
    <name evidence="4" type="ORF">HF086_014742</name>
</gene>
<dbReference type="Proteomes" id="UP000814243">
    <property type="component" value="Unassembled WGS sequence"/>
</dbReference>
<dbReference type="Pfam" id="PF05380">
    <property type="entry name" value="Peptidase_A17"/>
    <property type="match status" value="1"/>
</dbReference>